<dbReference type="GO" id="GO:0004803">
    <property type="term" value="F:transposase activity"/>
    <property type="evidence" value="ECO:0007669"/>
    <property type="project" value="InterPro"/>
</dbReference>
<evidence type="ECO:0000259" key="2">
    <source>
        <dbReference type="Pfam" id="PF01609"/>
    </source>
</evidence>
<dbReference type="GO" id="GO:0006313">
    <property type="term" value="P:DNA transposition"/>
    <property type="evidence" value="ECO:0007669"/>
    <property type="project" value="InterPro"/>
</dbReference>
<evidence type="ECO:0000259" key="3">
    <source>
        <dbReference type="Pfam" id="PF13340"/>
    </source>
</evidence>
<dbReference type="InterPro" id="IPR002559">
    <property type="entry name" value="Transposase_11"/>
</dbReference>
<dbReference type="PANTHER" id="PTHR30007:SF0">
    <property type="entry name" value="TRANSPOSASE"/>
    <property type="match status" value="1"/>
</dbReference>
<dbReference type="InterPro" id="IPR025161">
    <property type="entry name" value="IS402-like_dom"/>
</dbReference>
<dbReference type="Pfam" id="PF13340">
    <property type="entry name" value="DUF4096"/>
    <property type="match status" value="1"/>
</dbReference>
<protein>
    <submittedName>
        <fullName evidence="4">Transposase DDE domain-containing protein</fullName>
    </submittedName>
</protein>
<accession>A0A1W1ULH9</accession>
<dbReference type="EMBL" id="FWWU01000005">
    <property type="protein sequence ID" value="SMB81849.1"/>
    <property type="molecule type" value="Genomic_DNA"/>
</dbReference>
<dbReference type="Pfam" id="PF01609">
    <property type="entry name" value="DDE_Tnp_1"/>
    <property type="match status" value="1"/>
</dbReference>
<evidence type="ECO:0000313" key="5">
    <source>
        <dbReference type="Proteomes" id="UP000192582"/>
    </source>
</evidence>
<gene>
    <name evidence="4" type="ORF">SAMN00790413_04743</name>
</gene>
<dbReference type="NCBIfam" id="NF033580">
    <property type="entry name" value="transpos_IS5_3"/>
    <property type="match status" value="1"/>
</dbReference>
<name>A0A1W1ULH9_9DEIO</name>
<sequence length="312" mass="35004">MLVINKPRKKSGRPAWDALPIFSGLIWLARTGRQWRQLARWYGPQSTVHERFCAWVEHDCFRTAWAMVPEEYDQELGTLWEWQTADGSMLKAPLGKGAGAPEATGRQPTDRGRAGCKRTLLTDAKGIPLSVVLCGANQHDSTVLSGAPDAVVVAAPVEQEQRRLLLDRGYDTPACRQLAMDQGLVAHIPKTSAAAQPIPAPGDPQRHPPRRSVVEVGHSWFNRFRRLQTRWEKRQDLHPGFVELAACLIIWRKLVPVARLKTSSGWALKRVSLYCPLRLGKMIGMNTEGGDRYKHYDGSAAYRADELFLPQE</sequence>
<keyword evidence="5" id="KW-1185">Reference proteome</keyword>
<dbReference type="STRING" id="695939.SAMN00790413_04743"/>
<reference evidence="4 5" key="1">
    <citation type="submission" date="2017-04" db="EMBL/GenBank/DDBJ databases">
        <authorList>
            <person name="Afonso C.L."/>
            <person name="Miller P.J."/>
            <person name="Scott M.A."/>
            <person name="Spackman E."/>
            <person name="Goraichik I."/>
            <person name="Dimitrov K.M."/>
            <person name="Suarez D.L."/>
            <person name="Swayne D.E."/>
        </authorList>
    </citation>
    <scope>NUCLEOTIDE SEQUENCE [LARGE SCALE GENOMIC DNA]</scope>
    <source>
        <strain evidence="4 5">KR-140</strain>
    </source>
</reference>
<evidence type="ECO:0000256" key="1">
    <source>
        <dbReference type="SAM" id="MobiDB-lite"/>
    </source>
</evidence>
<proteinExistence type="predicted"/>
<organism evidence="4 5">
    <name type="scientific">Deinococcus hopiensis KR-140</name>
    <dbReference type="NCBI Taxonomy" id="695939"/>
    <lineage>
        <taxon>Bacteria</taxon>
        <taxon>Thermotogati</taxon>
        <taxon>Deinococcota</taxon>
        <taxon>Deinococci</taxon>
        <taxon>Deinococcales</taxon>
        <taxon>Deinococcaceae</taxon>
        <taxon>Deinococcus</taxon>
    </lineage>
</organism>
<dbReference type="AlphaFoldDB" id="A0A1W1ULH9"/>
<dbReference type="PANTHER" id="PTHR30007">
    <property type="entry name" value="PHP DOMAIN PROTEIN"/>
    <property type="match status" value="1"/>
</dbReference>
<feature type="domain" description="Transposase IS4-like" evidence="2">
    <location>
        <begin position="86"/>
        <end position="247"/>
    </location>
</feature>
<evidence type="ECO:0000313" key="4">
    <source>
        <dbReference type="EMBL" id="SMB81849.1"/>
    </source>
</evidence>
<dbReference type="GO" id="GO:0003677">
    <property type="term" value="F:DNA binding"/>
    <property type="evidence" value="ECO:0007669"/>
    <property type="project" value="InterPro"/>
</dbReference>
<feature type="domain" description="Insertion element IS402-like" evidence="3">
    <location>
        <begin position="6"/>
        <end position="63"/>
    </location>
</feature>
<feature type="region of interest" description="Disordered" evidence="1">
    <location>
        <begin position="91"/>
        <end position="114"/>
    </location>
</feature>
<dbReference type="Proteomes" id="UP000192582">
    <property type="component" value="Unassembled WGS sequence"/>
</dbReference>